<dbReference type="InterPro" id="IPR050386">
    <property type="entry name" value="Glycosyl_hydrolase_5"/>
</dbReference>
<evidence type="ECO:0000256" key="2">
    <source>
        <dbReference type="ARBA" id="ARBA00022801"/>
    </source>
</evidence>
<dbReference type="InterPro" id="IPR017853">
    <property type="entry name" value="GH"/>
</dbReference>
<keyword evidence="8" id="KW-0732">Signal</keyword>
<evidence type="ECO:0000256" key="6">
    <source>
        <dbReference type="ARBA" id="ARBA00023326"/>
    </source>
</evidence>
<dbReference type="InterPro" id="IPR001547">
    <property type="entry name" value="Glyco_hydro_5"/>
</dbReference>
<dbReference type="SUPFAM" id="SSF51445">
    <property type="entry name" value="(Trans)glycosidases"/>
    <property type="match status" value="1"/>
</dbReference>
<keyword evidence="3" id="KW-0136">Cellulose degradation</keyword>
<name>A0A3D3RCP0_9PLAN</name>
<evidence type="ECO:0000259" key="9">
    <source>
        <dbReference type="Pfam" id="PF00150"/>
    </source>
</evidence>
<evidence type="ECO:0000256" key="7">
    <source>
        <dbReference type="RuleBase" id="RU361153"/>
    </source>
</evidence>
<protein>
    <recommendedName>
        <fullName evidence="9">Glycoside hydrolase family 5 domain-containing protein</fullName>
    </recommendedName>
</protein>
<reference evidence="10 11" key="1">
    <citation type="journal article" date="2018" name="Nat. Biotechnol.">
        <title>A standardized bacterial taxonomy based on genome phylogeny substantially revises the tree of life.</title>
        <authorList>
            <person name="Parks D.H."/>
            <person name="Chuvochina M."/>
            <person name="Waite D.W."/>
            <person name="Rinke C."/>
            <person name="Skarshewski A."/>
            <person name="Chaumeil P.A."/>
            <person name="Hugenholtz P."/>
        </authorList>
    </citation>
    <scope>NUCLEOTIDE SEQUENCE [LARGE SCALE GENOMIC DNA]</scope>
    <source>
        <strain evidence="10">UBA9375</strain>
    </source>
</reference>
<dbReference type="Gene3D" id="3.20.20.80">
    <property type="entry name" value="Glycosidases"/>
    <property type="match status" value="1"/>
</dbReference>
<dbReference type="AlphaFoldDB" id="A0A3D3RCP0"/>
<evidence type="ECO:0000256" key="8">
    <source>
        <dbReference type="SAM" id="SignalP"/>
    </source>
</evidence>
<keyword evidence="6" id="KW-0624">Polysaccharide degradation</keyword>
<sequence length="366" mass="41804">MRMCSLIAVLTFCCCPLLPAADLDFIRISADGKSFVTSQNQKPFVPWGFNYDHNGEGQLLEDYWQTDWKQVEQDFAEMKELGANVVRIHIQFGKFMSAVDKPREEALQKLGELLQLAERTGIYIDLTGLGCYHKQDVPAWYDQLTDEERWQAQAVFWKAVAKQCAKSPAIFCYDLMNEPVVHAGKKQGTDWLGPALGNKHFVQRITLSPDKRSRPDIAAAWIKTLVKAIRKHDQRHLITVGMVPWSLDRPGLRSGFVPDKVSQHLDFICVHLYPEAGKVDEAMETLKGFDIGKPLVIEETFPLKSSPQEFEEFLLKSRKYADGWIGFYWGKSLSEYKSEKTIAAALMGNWLEFFVKNGPKFKDETE</sequence>
<feature type="signal peptide" evidence="8">
    <location>
        <begin position="1"/>
        <end position="20"/>
    </location>
</feature>
<evidence type="ECO:0000313" key="11">
    <source>
        <dbReference type="Proteomes" id="UP000263642"/>
    </source>
</evidence>
<comment type="similarity">
    <text evidence="1 7">Belongs to the glycosyl hydrolase 5 (cellulase A) family.</text>
</comment>
<proteinExistence type="inferred from homology"/>
<dbReference type="Pfam" id="PF00150">
    <property type="entry name" value="Cellulase"/>
    <property type="match status" value="1"/>
</dbReference>
<gene>
    <name evidence="10" type="ORF">DIT97_27670</name>
</gene>
<evidence type="ECO:0000256" key="1">
    <source>
        <dbReference type="ARBA" id="ARBA00005641"/>
    </source>
</evidence>
<feature type="domain" description="Glycoside hydrolase family 5" evidence="9">
    <location>
        <begin position="64"/>
        <end position="277"/>
    </location>
</feature>
<comment type="caution">
    <text evidence="10">The sequence shown here is derived from an EMBL/GenBank/DDBJ whole genome shotgun (WGS) entry which is preliminary data.</text>
</comment>
<keyword evidence="2 7" id="KW-0378">Hydrolase</keyword>
<dbReference type="Proteomes" id="UP000263642">
    <property type="component" value="Unassembled WGS sequence"/>
</dbReference>
<dbReference type="GO" id="GO:0005576">
    <property type="term" value="C:extracellular region"/>
    <property type="evidence" value="ECO:0007669"/>
    <property type="project" value="TreeGrafter"/>
</dbReference>
<dbReference type="PANTHER" id="PTHR31297:SF41">
    <property type="entry name" value="ENDOGLUCANASE, PUTATIVE (AFU_ORTHOLOGUE AFUA_5G01830)-RELATED"/>
    <property type="match status" value="1"/>
</dbReference>
<dbReference type="EMBL" id="DQAY01000164">
    <property type="protein sequence ID" value="HCO26605.1"/>
    <property type="molecule type" value="Genomic_DNA"/>
</dbReference>
<dbReference type="PANTHER" id="PTHR31297">
    <property type="entry name" value="GLUCAN ENDO-1,6-BETA-GLUCOSIDASE B"/>
    <property type="match status" value="1"/>
</dbReference>
<feature type="chain" id="PRO_5017665460" description="Glycoside hydrolase family 5 domain-containing protein" evidence="8">
    <location>
        <begin position="21"/>
        <end position="366"/>
    </location>
</feature>
<dbReference type="GO" id="GO:0030245">
    <property type="term" value="P:cellulose catabolic process"/>
    <property type="evidence" value="ECO:0007669"/>
    <property type="project" value="UniProtKB-KW"/>
</dbReference>
<evidence type="ECO:0000256" key="5">
    <source>
        <dbReference type="ARBA" id="ARBA00023295"/>
    </source>
</evidence>
<accession>A0A3D3RCP0</accession>
<keyword evidence="5 7" id="KW-0326">Glycosidase</keyword>
<dbReference type="GO" id="GO:0009986">
    <property type="term" value="C:cell surface"/>
    <property type="evidence" value="ECO:0007669"/>
    <property type="project" value="TreeGrafter"/>
</dbReference>
<keyword evidence="4" id="KW-0119">Carbohydrate metabolism</keyword>
<dbReference type="GO" id="GO:0008422">
    <property type="term" value="F:beta-glucosidase activity"/>
    <property type="evidence" value="ECO:0007669"/>
    <property type="project" value="TreeGrafter"/>
</dbReference>
<evidence type="ECO:0000256" key="3">
    <source>
        <dbReference type="ARBA" id="ARBA00023001"/>
    </source>
</evidence>
<evidence type="ECO:0000256" key="4">
    <source>
        <dbReference type="ARBA" id="ARBA00023277"/>
    </source>
</evidence>
<organism evidence="10 11">
    <name type="scientific">Gimesia maris</name>
    <dbReference type="NCBI Taxonomy" id="122"/>
    <lineage>
        <taxon>Bacteria</taxon>
        <taxon>Pseudomonadati</taxon>
        <taxon>Planctomycetota</taxon>
        <taxon>Planctomycetia</taxon>
        <taxon>Planctomycetales</taxon>
        <taxon>Planctomycetaceae</taxon>
        <taxon>Gimesia</taxon>
    </lineage>
</organism>
<evidence type="ECO:0000313" key="10">
    <source>
        <dbReference type="EMBL" id="HCO26605.1"/>
    </source>
</evidence>